<reference evidence="1 2" key="1">
    <citation type="submission" date="2016-12" db="EMBL/GenBank/DDBJ databases">
        <title>The draft genome sequence of HSLHS2.</title>
        <authorList>
            <person name="Hu D."/>
            <person name="Wang L."/>
            <person name="Shao Z."/>
        </authorList>
    </citation>
    <scope>NUCLEOTIDE SEQUENCE [LARGE SCALE GENOMIC DNA]</scope>
    <source>
        <strain evidence="1">MCCC 1A06712</strain>
    </source>
</reference>
<gene>
    <name evidence="1" type="ORF">BVC71_02535</name>
</gene>
<protein>
    <recommendedName>
        <fullName evidence="3">DUF1127 domain-containing protein</fullName>
    </recommendedName>
</protein>
<comment type="caution">
    <text evidence="1">The sequence shown here is derived from an EMBL/GenBank/DDBJ whole genome shotgun (WGS) entry which is preliminary data.</text>
</comment>
<dbReference type="RefSeq" id="WP_086450056.1">
    <property type="nucleotide sequence ID" value="NZ_MSPP01000001.1"/>
</dbReference>
<evidence type="ECO:0000313" key="2">
    <source>
        <dbReference type="Proteomes" id="UP000194664"/>
    </source>
</evidence>
<organism evidence="1 2">
    <name type="scientific">Marivivens niveibacter</name>
    <dbReference type="NCBI Taxonomy" id="1930667"/>
    <lineage>
        <taxon>Bacteria</taxon>
        <taxon>Pseudomonadati</taxon>
        <taxon>Pseudomonadota</taxon>
        <taxon>Alphaproteobacteria</taxon>
        <taxon>Rhodobacterales</taxon>
        <taxon>Paracoccaceae</taxon>
        <taxon>Marivivens group</taxon>
        <taxon>Marivivens</taxon>
    </lineage>
</organism>
<keyword evidence="2" id="KW-1185">Reference proteome</keyword>
<dbReference type="EMBL" id="MSPP01000001">
    <property type="protein sequence ID" value="OUD10401.1"/>
    <property type="molecule type" value="Genomic_DNA"/>
</dbReference>
<proteinExistence type="predicted"/>
<accession>A0A251X1F5</accession>
<evidence type="ECO:0000313" key="1">
    <source>
        <dbReference type="EMBL" id="OUD10401.1"/>
    </source>
</evidence>
<dbReference type="AlphaFoldDB" id="A0A251X1F5"/>
<dbReference type="OrthoDB" id="7867799at2"/>
<name>A0A251X1F5_9RHOB</name>
<sequence>MANLAVNVHLPELHVADAFKSFFKSIAHGLELYMERKSRFAEMQSLQSKTDEELAEMGIRRDKIAVHVFNDLFYV</sequence>
<dbReference type="Proteomes" id="UP000194664">
    <property type="component" value="Unassembled WGS sequence"/>
</dbReference>
<evidence type="ECO:0008006" key="3">
    <source>
        <dbReference type="Google" id="ProtNLM"/>
    </source>
</evidence>